<dbReference type="Proteomes" id="UP000001106">
    <property type="component" value="Chromosome"/>
</dbReference>
<dbReference type="EMBL" id="CP000743">
    <property type="protein sequence ID" value="ABR55669.1"/>
    <property type="molecule type" value="Genomic_DNA"/>
</dbReference>
<dbReference type="AlphaFoldDB" id="A6UT47"/>
<evidence type="ECO:0000313" key="1">
    <source>
        <dbReference type="EMBL" id="ABR55669.1"/>
    </source>
</evidence>
<dbReference type="HOGENOM" id="CLU_144580_2_0_2"/>
<accession>A6UT47</accession>
<organism evidence="1 2">
    <name type="scientific">Methanococcus aeolicus (strain ATCC BAA-1280 / DSM 17508 / OCM 812 / Nankai-3)</name>
    <dbReference type="NCBI Taxonomy" id="419665"/>
    <lineage>
        <taxon>Archaea</taxon>
        <taxon>Methanobacteriati</taxon>
        <taxon>Methanobacteriota</taxon>
        <taxon>Methanomada group</taxon>
        <taxon>Methanococci</taxon>
        <taxon>Methanococcales</taxon>
        <taxon>Methanococcaceae</taxon>
        <taxon>Methanococcus</taxon>
    </lineage>
</organism>
<protein>
    <recommendedName>
        <fullName evidence="3">DUF473 domain-containing protein</fullName>
    </recommendedName>
</protein>
<sequence length="125" mass="13835">MKVVVLTGIAPEGISKLVNNHLYTFNLKNFTNIIAITSSLDIGDFVFLTEMPKEDTIPGTEGVIAQIKSLKIVTQKEKLPYNEETEYVIAKIQLEVVGYGACVEIMDSKELLPITATVKINSIYN</sequence>
<evidence type="ECO:0000313" key="2">
    <source>
        <dbReference type="Proteomes" id="UP000001106"/>
    </source>
</evidence>
<reference evidence="1" key="1">
    <citation type="submission" date="2007-06" db="EMBL/GenBank/DDBJ databases">
        <title>Complete sequence of Methanococcus aeolicus Nankai-3.</title>
        <authorList>
            <consortium name="US DOE Joint Genome Institute"/>
            <person name="Copeland A."/>
            <person name="Lucas S."/>
            <person name="Lapidus A."/>
            <person name="Barry K."/>
            <person name="Glavina del Rio T."/>
            <person name="Dalin E."/>
            <person name="Tice H."/>
            <person name="Pitluck S."/>
            <person name="Chain P."/>
            <person name="Malfatti S."/>
            <person name="Shin M."/>
            <person name="Vergez L."/>
            <person name="Schmutz J."/>
            <person name="Larimer F."/>
            <person name="Land M."/>
            <person name="Hauser L."/>
            <person name="Kyrpides N."/>
            <person name="Lykidis A."/>
            <person name="Sieprawska-Lupa M."/>
            <person name="Whitman W.B."/>
            <person name="Richardson P."/>
        </authorList>
    </citation>
    <scope>NUCLEOTIDE SEQUENCE [LARGE SCALE GENOMIC DNA]</scope>
    <source>
        <strain evidence="1">Nankai-3</strain>
    </source>
</reference>
<dbReference type="GeneID" id="5327196"/>
<dbReference type="InterPro" id="IPR007417">
    <property type="entry name" value="DUF473"/>
</dbReference>
<dbReference type="STRING" id="419665.Maeo_0077"/>
<dbReference type="RefSeq" id="WP_011972801.1">
    <property type="nucleotide sequence ID" value="NC_009635.1"/>
</dbReference>
<evidence type="ECO:0008006" key="3">
    <source>
        <dbReference type="Google" id="ProtNLM"/>
    </source>
</evidence>
<proteinExistence type="predicted"/>
<dbReference type="eggNOG" id="arCOG04420">
    <property type="taxonomic scope" value="Archaea"/>
</dbReference>
<keyword evidence="2" id="KW-1185">Reference proteome</keyword>
<gene>
    <name evidence="1" type="ordered locus">Maeo_0077</name>
</gene>
<dbReference type="KEGG" id="mae:Maeo_0077"/>
<name>A6UT47_META3</name>
<dbReference type="OrthoDB" id="49941at2157"/>
<dbReference type="Pfam" id="PF04322">
    <property type="entry name" value="DUF473"/>
    <property type="match status" value="1"/>
</dbReference>